<dbReference type="InParanoid" id="E9FWZ4"/>
<reference evidence="1 2" key="1">
    <citation type="journal article" date="2011" name="Science">
        <title>The ecoresponsive genome of Daphnia pulex.</title>
        <authorList>
            <person name="Colbourne J.K."/>
            <person name="Pfrender M.E."/>
            <person name="Gilbert D."/>
            <person name="Thomas W.K."/>
            <person name="Tucker A."/>
            <person name="Oakley T.H."/>
            <person name="Tokishita S."/>
            <person name="Aerts A."/>
            <person name="Arnold G.J."/>
            <person name="Basu M.K."/>
            <person name="Bauer D.J."/>
            <person name="Caceres C.E."/>
            <person name="Carmel L."/>
            <person name="Casola C."/>
            <person name="Choi J.H."/>
            <person name="Detter J.C."/>
            <person name="Dong Q."/>
            <person name="Dusheyko S."/>
            <person name="Eads B.D."/>
            <person name="Frohlich T."/>
            <person name="Geiler-Samerotte K.A."/>
            <person name="Gerlach D."/>
            <person name="Hatcher P."/>
            <person name="Jogdeo S."/>
            <person name="Krijgsveld J."/>
            <person name="Kriventseva E.V."/>
            <person name="Kultz D."/>
            <person name="Laforsch C."/>
            <person name="Lindquist E."/>
            <person name="Lopez J."/>
            <person name="Manak J.R."/>
            <person name="Muller J."/>
            <person name="Pangilinan J."/>
            <person name="Patwardhan R.P."/>
            <person name="Pitluck S."/>
            <person name="Pritham E.J."/>
            <person name="Rechtsteiner A."/>
            <person name="Rho M."/>
            <person name="Rogozin I.B."/>
            <person name="Sakarya O."/>
            <person name="Salamov A."/>
            <person name="Schaack S."/>
            <person name="Shapiro H."/>
            <person name="Shiga Y."/>
            <person name="Skalitzky C."/>
            <person name="Smith Z."/>
            <person name="Souvorov A."/>
            <person name="Sung W."/>
            <person name="Tang Z."/>
            <person name="Tsuchiya D."/>
            <person name="Tu H."/>
            <person name="Vos H."/>
            <person name="Wang M."/>
            <person name="Wolf Y.I."/>
            <person name="Yamagata H."/>
            <person name="Yamada T."/>
            <person name="Ye Y."/>
            <person name="Shaw J.R."/>
            <person name="Andrews J."/>
            <person name="Crease T.J."/>
            <person name="Tang H."/>
            <person name="Lucas S.M."/>
            <person name="Robertson H.M."/>
            <person name="Bork P."/>
            <person name="Koonin E.V."/>
            <person name="Zdobnov E.M."/>
            <person name="Grigoriev I.V."/>
            <person name="Lynch M."/>
            <person name="Boore J.L."/>
        </authorList>
    </citation>
    <scope>NUCLEOTIDE SEQUENCE [LARGE SCALE GENOMIC DNA]</scope>
</reference>
<evidence type="ECO:0000313" key="2">
    <source>
        <dbReference type="Proteomes" id="UP000000305"/>
    </source>
</evidence>
<dbReference type="HOGENOM" id="CLU_1769944_0_0_1"/>
<evidence type="ECO:0000313" key="1">
    <source>
        <dbReference type="EMBL" id="EFX87981.1"/>
    </source>
</evidence>
<dbReference type="PANTHER" id="PTHR23263:SF124">
    <property type="entry name" value="SMALL PROLINE-RICH PROTEIN 3"/>
    <property type="match status" value="1"/>
</dbReference>
<sequence>MSPGYGGYQTTTPVSDCTTTTYATTSYYAEASKYYTTNVPDCYKKHKLSRVTTQNPRSISLPRVTPSSHRSITQLRMQRQLTTPRIPNTTLLSATAPRLQLITPPTVEIYTEVPKYYSAPSYTTLTEPVTYYVASTFYTTAAPSYYT</sequence>
<dbReference type="OrthoDB" id="6395396at2759"/>
<dbReference type="PANTHER" id="PTHR23263">
    <property type="entry name" value="SMALL PROLINE-RICH PROTEIN"/>
    <property type="match status" value="1"/>
</dbReference>
<dbReference type="KEGG" id="dpx:DAPPUDRAFT_234588"/>
<name>E9FWZ4_DAPPU</name>
<proteinExistence type="predicted"/>
<protein>
    <submittedName>
        <fullName evidence="1">Uncharacterized protein</fullName>
    </submittedName>
</protein>
<dbReference type="PhylomeDB" id="E9FWZ4"/>
<dbReference type="Proteomes" id="UP000000305">
    <property type="component" value="Unassembled WGS sequence"/>
</dbReference>
<gene>
    <name evidence="1" type="ORF">DAPPUDRAFT_234588</name>
</gene>
<keyword evidence="2" id="KW-1185">Reference proteome</keyword>
<dbReference type="EMBL" id="GL732526">
    <property type="protein sequence ID" value="EFX87981.1"/>
    <property type="molecule type" value="Genomic_DNA"/>
</dbReference>
<accession>E9FWZ4</accession>
<dbReference type="AlphaFoldDB" id="E9FWZ4"/>
<organism evidence="1 2">
    <name type="scientific">Daphnia pulex</name>
    <name type="common">Water flea</name>
    <dbReference type="NCBI Taxonomy" id="6669"/>
    <lineage>
        <taxon>Eukaryota</taxon>
        <taxon>Metazoa</taxon>
        <taxon>Ecdysozoa</taxon>
        <taxon>Arthropoda</taxon>
        <taxon>Crustacea</taxon>
        <taxon>Branchiopoda</taxon>
        <taxon>Diplostraca</taxon>
        <taxon>Cladocera</taxon>
        <taxon>Anomopoda</taxon>
        <taxon>Daphniidae</taxon>
        <taxon>Daphnia</taxon>
    </lineage>
</organism>